<evidence type="ECO:0000313" key="1">
    <source>
        <dbReference type="EMBL" id="CNX13485.1"/>
    </source>
</evidence>
<organism evidence="1 2">
    <name type="scientific">Mycobacterium tuberculosis</name>
    <dbReference type="NCBI Taxonomy" id="1773"/>
    <lineage>
        <taxon>Bacteria</taxon>
        <taxon>Bacillati</taxon>
        <taxon>Actinomycetota</taxon>
        <taxon>Actinomycetes</taxon>
        <taxon>Mycobacteriales</taxon>
        <taxon>Mycobacteriaceae</taxon>
        <taxon>Mycobacterium</taxon>
        <taxon>Mycobacterium tuberculosis complex</taxon>
    </lineage>
</organism>
<protein>
    <submittedName>
        <fullName evidence="1">Putative monooxygenase</fullName>
    </submittedName>
</protein>
<accession>A0A655FZW1</accession>
<name>A0A655FZW1_MYCTX</name>
<dbReference type="GO" id="GO:0004497">
    <property type="term" value="F:monooxygenase activity"/>
    <property type="evidence" value="ECO:0007669"/>
    <property type="project" value="UniProtKB-KW"/>
</dbReference>
<dbReference type="EMBL" id="CQQC01002735">
    <property type="protein sequence ID" value="CNX13485.1"/>
    <property type="molecule type" value="Genomic_DNA"/>
</dbReference>
<gene>
    <name evidence="1" type="ORF">ERS007661_04483</name>
</gene>
<sequence>MLLLGHDWAPPPATFHSYELFARAVIPYFKGQLAAPRASHEWARGKRDQLIGRAGEAVVKAITEHVAEQGEAGS</sequence>
<proteinExistence type="predicted"/>
<dbReference type="AlphaFoldDB" id="A0A655FZW1"/>
<dbReference type="Proteomes" id="UP000039217">
    <property type="component" value="Unassembled WGS sequence"/>
</dbReference>
<keyword evidence="1" id="KW-0560">Oxidoreductase</keyword>
<reference evidence="1 2" key="1">
    <citation type="submission" date="2015-03" db="EMBL/GenBank/DDBJ databases">
        <authorList>
            <consortium name="Pathogen Informatics"/>
        </authorList>
    </citation>
    <scope>NUCLEOTIDE SEQUENCE [LARGE SCALE GENOMIC DNA]</scope>
    <source>
        <strain evidence="1 2">D00501624</strain>
    </source>
</reference>
<keyword evidence="1" id="KW-0503">Monooxygenase</keyword>
<evidence type="ECO:0000313" key="2">
    <source>
        <dbReference type="Proteomes" id="UP000039217"/>
    </source>
</evidence>